<keyword evidence="5" id="KW-0997">Cell inner membrane</keyword>
<dbReference type="AlphaFoldDB" id="A0A939EW78"/>
<keyword evidence="8" id="KW-1133">Transmembrane helix</keyword>
<reference evidence="12" key="1">
    <citation type="submission" date="2021-03" db="EMBL/GenBank/DDBJ databases">
        <authorList>
            <person name="Kim M.K."/>
        </authorList>
    </citation>
    <scope>NUCLEOTIDE SEQUENCE</scope>
    <source>
        <strain evidence="12">BT186</strain>
    </source>
</reference>
<feature type="domain" description="TonB C-terminal" evidence="11">
    <location>
        <begin position="167"/>
        <end position="262"/>
    </location>
</feature>
<dbReference type="RefSeq" id="WP_206981284.1">
    <property type="nucleotide sequence ID" value="NZ_JAFLQZ010000002.1"/>
</dbReference>
<dbReference type="Gene3D" id="3.30.1150.10">
    <property type="match status" value="3"/>
</dbReference>
<feature type="signal peptide" evidence="10">
    <location>
        <begin position="1"/>
        <end position="20"/>
    </location>
</feature>
<feature type="domain" description="TonB C-terminal" evidence="11">
    <location>
        <begin position="297"/>
        <end position="388"/>
    </location>
</feature>
<evidence type="ECO:0000256" key="2">
    <source>
        <dbReference type="ARBA" id="ARBA00006555"/>
    </source>
</evidence>
<keyword evidence="10" id="KW-0732">Signal</keyword>
<accession>A0A939EW78</accession>
<dbReference type="PANTHER" id="PTHR33446:SF2">
    <property type="entry name" value="PROTEIN TONB"/>
    <property type="match status" value="1"/>
</dbReference>
<feature type="domain" description="TonB C-terminal" evidence="11">
    <location>
        <begin position="49"/>
        <end position="145"/>
    </location>
</feature>
<keyword evidence="6" id="KW-0812">Transmembrane</keyword>
<evidence type="ECO:0000256" key="6">
    <source>
        <dbReference type="ARBA" id="ARBA00022692"/>
    </source>
</evidence>
<evidence type="ECO:0000256" key="4">
    <source>
        <dbReference type="ARBA" id="ARBA00022475"/>
    </source>
</evidence>
<dbReference type="InterPro" id="IPR006260">
    <property type="entry name" value="TonB/TolA_C"/>
</dbReference>
<evidence type="ECO:0000256" key="9">
    <source>
        <dbReference type="ARBA" id="ARBA00023136"/>
    </source>
</evidence>
<comment type="subcellular location">
    <subcellularLocation>
        <location evidence="1">Cell inner membrane</location>
        <topology evidence="1">Single-pass membrane protein</topology>
        <orientation evidence="1">Periplasmic side</orientation>
    </subcellularLocation>
</comment>
<evidence type="ECO:0000259" key="11">
    <source>
        <dbReference type="PROSITE" id="PS52015"/>
    </source>
</evidence>
<name>A0A939EW78_9BACT</name>
<evidence type="ECO:0000256" key="10">
    <source>
        <dbReference type="SAM" id="SignalP"/>
    </source>
</evidence>
<dbReference type="GO" id="GO:0015031">
    <property type="term" value="P:protein transport"/>
    <property type="evidence" value="ECO:0007669"/>
    <property type="project" value="UniProtKB-KW"/>
</dbReference>
<evidence type="ECO:0000313" key="12">
    <source>
        <dbReference type="EMBL" id="MBO0357038.1"/>
    </source>
</evidence>
<dbReference type="PANTHER" id="PTHR33446">
    <property type="entry name" value="PROTEIN TONB-RELATED"/>
    <property type="match status" value="1"/>
</dbReference>
<evidence type="ECO:0000256" key="1">
    <source>
        <dbReference type="ARBA" id="ARBA00004383"/>
    </source>
</evidence>
<evidence type="ECO:0000256" key="5">
    <source>
        <dbReference type="ARBA" id="ARBA00022519"/>
    </source>
</evidence>
<dbReference type="GO" id="GO:0031992">
    <property type="term" value="F:energy transducer activity"/>
    <property type="evidence" value="ECO:0007669"/>
    <property type="project" value="TreeGrafter"/>
</dbReference>
<keyword evidence="7" id="KW-0653">Protein transport</keyword>
<sequence>MKHAVLLVAALLLPATLSWAQPTPGAATDTARVAGEVYSYAEQMPAFPGGQPALYQELSKTVRYPAEALKQRVEGKVYVSFVVSAAGSLQDVKAVKDPHPLLAAEAVRAVSSLPAFTPGKQAGKAVPVSLTLPITFRLPSNLDQLIANQAAAANGTQLEAATTAKFPGGPEALRAYLAAAPYPEAARAVQAQGRVFVKFKIRPDGKPGNVKLAGSVQATQQGKKKRQAATAATNQLLTDAALRWVQAMPTWTPATRKGAAIESDSWTVPVAFGTTAPSNEPPVYAYADQMPVFAAPQNKITLEKRLQSGVRYPVQAMRNRQEGVVYLYFVVNEAGKLEQQQIIQSAGAELDQAVLEAARQPLGTLLPAQHQGQPVKVFYVMPFTFKML</sequence>
<dbReference type="NCBIfam" id="TIGR01352">
    <property type="entry name" value="tonB_Cterm"/>
    <property type="match status" value="2"/>
</dbReference>
<dbReference type="Proteomes" id="UP000664144">
    <property type="component" value="Unassembled WGS sequence"/>
</dbReference>
<dbReference type="SUPFAM" id="SSF74653">
    <property type="entry name" value="TolA/TonB C-terminal domain"/>
    <property type="match status" value="3"/>
</dbReference>
<dbReference type="InterPro" id="IPR051045">
    <property type="entry name" value="TonB-dependent_transducer"/>
</dbReference>
<dbReference type="Pfam" id="PF03544">
    <property type="entry name" value="TonB_C"/>
    <property type="match status" value="3"/>
</dbReference>
<comment type="similarity">
    <text evidence="2">Belongs to the TonB family.</text>
</comment>
<organism evidence="12 13">
    <name type="scientific">Hymenobacter telluris</name>
    <dbReference type="NCBI Taxonomy" id="2816474"/>
    <lineage>
        <taxon>Bacteria</taxon>
        <taxon>Pseudomonadati</taxon>
        <taxon>Bacteroidota</taxon>
        <taxon>Cytophagia</taxon>
        <taxon>Cytophagales</taxon>
        <taxon>Hymenobacteraceae</taxon>
        <taxon>Hymenobacter</taxon>
    </lineage>
</organism>
<dbReference type="PROSITE" id="PS52015">
    <property type="entry name" value="TONB_CTD"/>
    <property type="match status" value="3"/>
</dbReference>
<comment type="caution">
    <text evidence="12">The sequence shown here is derived from an EMBL/GenBank/DDBJ whole genome shotgun (WGS) entry which is preliminary data.</text>
</comment>
<keyword evidence="9" id="KW-0472">Membrane</keyword>
<evidence type="ECO:0000313" key="13">
    <source>
        <dbReference type="Proteomes" id="UP000664144"/>
    </source>
</evidence>
<keyword evidence="4" id="KW-1003">Cell membrane</keyword>
<keyword evidence="3" id="KW-0813">Transport</keyword>
<dbReference type="GO" id="GO:0055085">
    <property type="term" value="P:transmembrane transport"/>
    <property type="evidence" value="ECO:0007669"/>
    <property type="project" value="InterPro"/>
</dbReference>
<dbReference type="InterPro" id="IPR037682">
    <property type="entry name" value="TonB_C"/>
</dbReference>
<evidence type="ECO:0000256" key="8">
    <source>
        <dbReference type="ARBA" id="ARBA00022989"/>
    </source>
</evidence>
<gene>
    <name evidence="12" type="ORF">J0X19_03695</name>
</gene>
<proteinExistence type="inferred from homology"/>
<dbReference type="EMBL" id="JAFLQZ010000002">
    <property type="protein sequence ID" value="MBO0357038.1"/>
    <property type="molecule type" value="Genomic_DNA"/>
</dbReference>
<protein>
    <submittedName>
        <fullName evidence="12">TonB family protein</fullName>
    </submittedName>
</protein>
<evidence type="ECO:0000256" key="7">
    <source>
        <dbReference type="ARBA" id="ARBA00022927"/>
    </source>
</evidence>
<evidence type="ECO:0000256" key="3">
    <source>
        <dbReference type="ARBA" id="ARBA00022448"/>
    </source>
</evidence>
<dbReference type="GO" id="GO:0098797">
    <property type="term" value="C:plasma membrane protein complex"/>
    <property type="evidence" value="ECO:0007669"/>
    <property type="project" value="TreeGrafter"/>
</dbReference>
<keyword evidence="13" id="KW-1185">Reference proteome</keyword>
<feature type="chain" id="PRO_5037346598" evidence="10">
    <location>
        <begin position="21"/>
        <end position="388"/>
    </location>
</feature>